<sequence length="311" mass="35148">MEFKHVSVLLDECIEGLNIKANGTYVDGTLGGAGHAREICKHLSKEGTFIGIDQDNNALKVSNERLLGVNPKIELIKSNFEEISNIIQSLDIDGIDGMLIDLGVSSHQLDEAERGFSYMNNATLDMRMDQDSDISAYNVVNEYSENELYSVIKKYGEENWARRIAQFIVEHRKNDPINTTYELVEIIKKAIPAKARKDGPHPAKRTFQAIRIEVNREIEIIEQTIKNAFKVLKSGGRLCIITFHSLEDRIVKHTFRDFEGKCTCPNNIPICVCNNKAVAKVISRKPILPTLVEVEQNPRSRSAKLRILEKL</sequence>
<dbReference type="Proteomes" id="UP000188605">
    <property type="component" value="Unassembled WGS sequence"/>
</dbReference>
<organism evidence="1 2">
    <name type="scientific">Candidatus Epulonipiscium fishelsonii</name>
    <dbReference type="NCBI Taxonomy" id="77094"/>
    <lineage>
        <taxon>Bacteria</taxon>
        <taxon>Bacillati</taxon>
        <taxon>Bacillota</taxon>
        <taxon>Clostridia</taxon>
        <taxon>Lachnospirales</taxon>
        <taxon>Lachnospiraceae</taxon>
        <taxon>Candidatus Epulonipiscium</taxon>
    </lineage>
</organism>
<evidence type="ECO:0000313" key="2">
    <source>
        <dbReference type="Proteomes" id="UP000188605"/>
    </source>
</evidence>
<name>A0ACC8XFJ8_9FIRM</name>
<proteinExistence type="predicted"/>
<dbReference type="EMBL" id="LJDB01000016">
    <property type="protein sequence ID" value="ONI42237.1"/>
    <property type="molecule type" value="Genomic_DNA"/>
</dbReference>
<comment type="caution">
    <text evidence="1">The sequence shown here is derived from an EMBL/GenBank/DDBJ whole genome shotgun (WGS) entry which is preliminary data.</text>
</comment>
<protein>
    <submittedName>
        <fullName evidence="1">16S rRNA (Cytosine(1402)-N(4))-methyltransferase</fullName>
    </submittedName>
</protein>
<gene>
    <name evidence="1" type="ORF">AN396_01940</name>
</gene>
<evidence type="ECO:0000313" key="1">
    <source>
        <dbReference type="EMBL" id="ONI42237.1"/>
    </source>
</evidence>
<keyword evidence="2" id="KW-1185">Reference proteome</keyword>
<reference evidence="1" key="1">
    <citation type="submission" date="2016-08" db="EMBL/GenBank/DDBJ databases">
        <authorList>
            <person name="Ngugi D.K."/>
            <person name="Miyake S."/>
            <person name="Stingl U."/>
        </authorList>
    </citation>
    <scope>NUCLEOTIDE SEQUENCE</scope>
    <source>
        <strain evidence="1">SCG-B11WGA-EpuloA1</strain>
    </source>
</reference>
<accession>A0ACC8XFJ8</accession>